<dbReference type="Proteomes" id="UP000215305">
    <property type="component" value="Unassembled WGS sequence"/>
</dbReference>
<dbReference type="EMBL" id="NKHU02000426">
    <property type="protein sequence ID" value="RHZ43389.1"/>
    <property type="molecule type" value="Genomic_DNA"/>
</dbReference>
<dbReference type="InterPro" id="IPR047142">
    <property type="entry name" value="OryJ/VirC-like"/>
</dbReference>
<protein>
    <recommendedName>
        <fullName evidence="2">Cupin type-2 domain-containing protein</fullName>
    </recommendedName>
</protein>
<gene>
    <name evidence="3" type="ORF">CDV56_100566</name>
</gene>
<evidence type="ECO:0000259" key="2">
    <source>
        <dbReference type="Pfam" id="PF07883"/>
    </source>
</evidence>
<dbReference type="Gene3D" id="2.60.120.10">
    <property type="entry name" value="Jelly Rolls"/>
    <property type="match status" value="1"/>
</dbReference>
<keyword evidence="4" id="KW-1185">Reference proteome</keyword>
<dbReference type="InterPro" id="IPR014710">
    <property type="entry name" value="RmlC-like_jellyroll"/>
</dbReference>
<feature type="region of interest" description="Disordered" evidence="1">
    <location>
        <begin position="177"/>
        <end position="200"/>
    </location>
</feature>
<dbReference type="SUPFAM" id="SSF51182">
    <property type="entry name" value="RmlC-like cupins"/>
    <property type="match status" value="1"/>
</dbReference>
<organism evidence="3 4">
    <name type="scientific">Aspergillus thermomutatus</name>
    <name type="common">Neosartorya pseudofischeri</name>
    <dbReference type="NCBI Taxonomy" id="41047"/>
    <lineage>
        <taxon>Eukaryota</taxon>
        <taxon>Fungi</taxon>
        <taxon>Dikarya</taxon>
        <taxon>Ascomycota</taxon>
        <taxon>Pezizomycotina</taxon>
        <taxon>Eurotiomycetes</taxon>
        <taxon>Eurotiomycetidae</taxon>
        <taxon>Eurotiales</taxon>
        <taxon>Aspergillaceae</taxon>
        <taxon>Aspergillus</taxon>
        <taxon>Aspergillus subgen. Fumigati</taxon>
    </lineage>
</organism>
<dbReference type="InterPro" id="IPR011051">
    <property type="entry name" value="RmlC_Cupin_sf"/>
</dbReference>
<dbReference type="GeneID" id="38122540"/>
<comment type="caution">
    <text evidence="3">The sequence shown here is derived from an EMBL/GenBank/DDBJ whole genome shotgun (WGS) entry which is preliminary data.</text>
</comment>
<dbReference type="PANTHER" id="PTHR36156:SF3">
    <property type="entry name" value="CUPIN 2 CONSERVED BARREL DOMAIN-CONTAINING PROTEIN"/>
    <property type="match status" value="1"/>
</dbReference>
<proteinExistence type="predicted"/>
<name>A0A397G010_ASPTH</name>
<dbReference type="InterPro" id="IPR013096">
    <property type="entry name" value="Cupin_2"/>
</dbReference>
<accession>A0A397G010</accession>
<dbReference type="RefSeq" id="XP_026609743.1">
    <property type="nucleotide sequence ID" value="XM_026754185.1"/>
</dbReference>
<feature type="domain" description="Cupin type-2" evidence="2">
    <location>
        <begin position="90"/>
        <end position="158"/>
    </location>
</feature>
<reference evidence="3" key="1">
    <citation type="submission" date="2018-08" db="EMBL/GenBank/DDBJ databases">
        <title>Draft genome sequence of azole-resistant Aspergillus thermomutatus (Neosartorya pseudofischeri) strain HMR AF 39, isolated from a human nasal aspirate.</title>
        <authorList>
            <person name="Parent-Michaud M."/>
            <person name="Dufresne P.J."/>
            <person name="Fournier E."/>
            <person name="Martineau C."/>
            <person name="Moreira S."/>
            <person name="Perkins V."/>
            <person name="De Repentigny L."/>
            <person name="Dufresne S.F."/>
        </authorList>
    </citation>
    <scope>NUCLEOTIDE SEQUENCE [LARGE SCALE GENOMIC DNA]</scope>
    <source>
        <strain evidence="3">HMR AF 39</strain>
    </source>
</reference>
<evidence type="ECO:0000313" key="4">
    <source>
        <dbReference type="Proteomes" id="UP000215305"/>
    </source>
</evidence>
<sequence>MPEKSNNLPVTKRYITTHSTEGESVFISHSQIPEYIPSKPISDDGYIALLYATVTNPVAVDDENDVQAYDEFLHTSPGLTTPLGTVLRTIDLRPGKTTPMHRTVSVDYGVVLEGEVDLILDSGQSRILRRGDVSIQRGTAHSYRNRSDTEWCRLLFVFLPMQKLNIKGRDLDQEVYDEHYDKESGSEDGSQAGNGKEKTS</sequence>
<evidence type="ECO:0000256" key="1">
    <source>
        <dbReference type="SAM" id="MobiDB-lite"/>
    </source>
</evidence>
<evidence type="ECO:0000313" key="3">
    <source>
        <dbReference type="EMBL" id="RHZ43389.1"/>
    </source>
</evidence>
<dbReference type="VEuPathDB" id="FungiDB:CDV56_100566"/>
<dbReference type="Pfam" id="PF07883">
    <property type="entry name" value="Cupin_2"/>
    <property type="match status" value="1"/>
</dbReference>
<dbReference type="PANTHER" id="PTHR36156">
    <property type="entry name" value="SLR2101 PROTEIN"/>
    <property type="match status" value="1"/>
</dbReference>
<dbReference type="OrthoDB" id="5840532at2759"/>
<dbReference type="AlphaFoldDB" id="A0A397G010"/>
<dbReference type="STRING" id="41047.A0A397G010"/>
<dbReference type="CDD" id="cd02231">
    <property type="entry name" value="cupin_BLL6423-like"/>
    <property type="match status" value="1"/>
</dbReference>